<protein>
    <submittedName>
        <fullName evidence="1">Uncharacterized protein</fullName>
    </submittedName>
</protein>
<sequence>MLFMKLYLWIEMNHDPKTMIQTEPWTCEPLHPVTHFTHIWDTLNERKTTRRTNPF</sequence>
<proteinExistence type="predicted"/>
<evidence type="ECO:0000313" key="1">
    <source>
        <dbReference type="EMBL" id="JAH90950.1"/>
    </source>
</evidence>
<name>A0A0E9WMZ6_ANGAN</name>
<organism evidence="1">
    <name type="scientific">Anguilla anguilla</name>
    <name type="common">European freshwater eel</name>
    <name type="synonym">Muraena anguilla</name>
    <dbReference type="NCBI Taxonomy" id="7936"/>
    <lineage>
        <taxon>Eukaryota</taxon>
        <taxon>Metazoa</taxon>
        <taxon>Chordata</taxon>
        <taxon>Craniata</taxon>
        <taxon>Vertebrata</taxon>
        <taxon>Euteleostomi</taxon>
        <taxon>Actinopterygii</taxon>
        <taxon>Neopterygii</taxon>
        <taxon>Teleostei</taxon>
        <taxon>Anguilliformes</taxon>
        <taxon>Anguillidae</taxon>
        <taxon>Anguilla</taxon>
    </lineage>
</organism>
<accession>A0A0E9WMZ6</accession>
<dbReference type="EMBL" id="GBXM01017627">
    <property type="protein sequence ID" value="JAH90950.1"/>
    <property type="molecule type" value="Transcribed_RNA"/>
</dbReference>
<reference evidence="1" key="1">
    <citation type="submission" date="2014-11" db="EMBL/GenBank/DDBJ databases">
        <authorList>
            <person name="Amaro Gonzalez C."/>
        </authorList>
    </citation>
    <scope>NUCLEOTIDE SEQUENCE</scope>
</reference>
<reference evidence="1" key="2">
    <citation type="journal article" date="2015" name="Fish Shellfish Immunol.">
        <title>Early steps in the European eel (Anguilla anguilla)-Vibrio vulnificus interaction in the gills: Role of the RtxA13 toxin.</title>
        <authorList>
            <person name="Callol A."/>
            <person name="Pajuelo D."/>
            <person name="Ebbesson L."/>
            <person name="Teles M."/>
            <person name="MacKenzie S."/>
            <person name="Amaro C."/>
        </authorList>
    </citation>
    <scope>NUCLEOTIDE SEQUENCE</scope>
</reference>
<dbReference type="AlphaFoldDB" id="A0A0E9WMZ6"/>